<evidence type="ECO:0000313" key="8">
    <source>
        <dbReference type="Proteomes" id="UP001304243"/>
    </source>
</evidence>
<evidence type="ECO:0000256" key="3">
    <source>
        <dbReference type="ARBA" id="ARBA00008339"/>
    </source>
</evidence>
<dbReference type="SMART" id="SM00852">
    <property type="entry name" value="MoCF_biosynth"/>
    <property type="match status" value="2"/>
</dbReference>
<dbReference type="Gene3D" id="2.40.340.10">
    <property type="entry name" value="MoeA, C-terminal, domain IV"/>
    <property type="match status" value="1"/>
</dbReference>
<reference evidence="7 8" key="1">
    <citation type="submission" date="2022-11" db="EMBL/GenBank/DDBJ databases">
        <title>Mucor velutinosus strain NIH1002 WGS.</title>
        <authorList>
            <person name="Subramanian P."/>
            <person name="Mullikin J.C."/>
            <person name="Segre J.A."/>
            <person name="Zelazny A.M."/>
        </authorList>
    </citation>
    <scope>NUCLEOTIDE SEQUENCE [LARGE SCALE GENOMIC DNA]</scope>
    <source>
        <strain evidence="7 8">NIH1002</strain>
    </source>
</reference>
<comment type="catalytic activity">
    <reaction evidence="5">
        <text>molybdopterin + ATP + H(+) = adenylyl-molybdopterin + diphosphate</text>
        <dbReference type="Rhea" id="RHEA:31331"/>
        <dbReference type="ChEBI" id="CHEBI:15378"/>
        <dbReference type="ChEBI" id="CHEBI:30616"/>
        <dbReference type="ChEBI" id="CHEBI:33019"/>
        <dbReference type="ChEBI" id="CHEBI:58698"/>
        <dbReference type="ChEBI" id="CHEBI:62727"/>
    </reaction>
</comment>
<dbReference type="InterPro" id="IPR001453">
    <property type="entry name" value="MoaB/Mog_dom"/>
</dbReference>
<dbReference type="GO" id="GO:0046872">
    <property type="term" value="F:metal ion binding"/>
    <property type="evidence" value="ECO:0007669"/>
    <property type="project" value="UniProtKB-UniRule"/>
</dbReference>
<feature type="domain" description="MoaB/Mog" evidence="6">
    <location>
        <begin position="4"/>
        <end position="146"/>
    </location>
</feature>
<dbReference type="GO" id="GO:0061598">
    <property type="term" value="F:molybdopterin adenylyltransferase activity"/>
    <property type="evidence" value="ECO:0007669"/>
    <property type="project" value="UniProtKB-UniRule"/>
</dbReference>
<dbReference type="PROSITE" id="PS01078">
    <property type="entry name" value="MOCF_BIOSYNTHESIS_1"/>
    <property type="match status" value="1"/>
</dbReference>
<dbReference type="RefSeq" id="XP_064682030.1">
    <property type="nucleotide sequence ID" value="XM_064829528.1"/>
</dbReference>
<keyword evidence="5" id="KW-0808">Transferase</keyword>
<protein>
    <submittedName>
        <fullName evidence="7">Aa_trans domain-containing protein</fullName>
    </submittedName>
</protein>
<evidence type="ECO:0000256" key="5">
    <source>
        <dbReference type="RuleBase" id="RU365090"/>
    </source>
</evidence>
<dbReference type="InterPro" id="IPR036688">
    <property type="entry name" value="MoeA_C_domain_IV_sf"/>
</dbReference>
<dbReference type="AlphaFoldDB" id="A0AAN7DEF2"/>
<comment type="similarity">
    <text evidence="5">Belongs to the MoeA family.</text>
</comment>
<evidence type="ECO:0000256" key="4">
    <source>
        <dbReference type="ARBA" id="ARBA00023150"/>
    </source>
</evidence>
<dbReference type="SUPFAM" id="SSF63882">
    <property type="entry name" value="MoeA N-terminal region -like"/>
    <property type="match status" value="1"/>
</dbReference>
<evidence type="ECO:0000313" key="7">
    <source>
        <dbReference type="EMBL" id="KAK4515364.1"/>
    </source>
</evidence>
<dbReference type="InterPro" id="IPR005110">
    <property type="entry name" value="MoeA_linker/N"/>
</dbReference>
<dbReference type="GO" id="GO:0061599">
    <property type="term" value="F:molybdopterin molybdotransferase activity"/>
    <property type="evidence" value="ECO:0007669"/>
    <property type="project" value="UniProtKB-UniRule"/>
</dbReference>
<dbReference type="InterPro" id="IPR036425">
    <property type="entry name" value="MoaB/Mog-like_dom_sf"/>
</dbReference>
<dbReference type="EMBL" id="JASEJX010000014">
    <property type="protein sequence ID" value="KAK4515364.1"/>
    <property type="molecule type" value="Genomic_DNA"/>
</dbReference>
<comment type="cofactor">
    <cofactor evidence="5">
        <name>Mg(2+)</name>
        <dbReference type="ChEBI" id="CHEBI:18420"/>
    </cofactor>
</comment>
<dbReference type="InterPro" id="IPR038987">
    <property type="entry name" value="MoeA-like"/>
</dbReference>
<proteinExistence type="inferred from homology"/>
<comment type="similarity">
    <text evidence="2">In the N-terminal section; belongs to the MoaB/Mog family.</text>
</comment>
<name>A0AAN7DEF2_9FUNG</name>
<dbReference type="GeneID" id="89953995"/>
<dbReference type="Gene3D" id="3.90.105.10">
    <property type="entry name" value="Molybdopterin biosynthesis moea protein, domain 2"/>
    <property type="match status" value="1"/>
</dbReference>
<dbReference type="PANTHER" id="PTHR10192">
    <property type="entry name" value="MOLYBDOPTERIN BIOSYNTHESIS PROTEIN"/>
    <property type="match status" value="1"/>
</dbReference>
<organism evidence="7 8">
    <name type="scientific">Mucor velutinosus</name>
    <dbReference type="NCBI Taxonomy" id="708070"/>
    <lineage>
        <taxon>Eukaryota</taxon>
        <taxon>Fungi</taxon>
        <taxon>Fungi incertae sedis</taxon>
        <taxon>Mucoromycota</taxon>
        <taxon>Mucoromycotina</taxon>
        <taxon>Mucoromycetes</taxon>
        <taxon>Mucorales</taxon>
        <taxon>Mucorineae</taxon>
        <taxon>Mucoraceae</taxon>
        <taxon>Mucor</taxon>
    </lineage>
</organism>
<accession>A0AAN7DEF2</accession>
<dbReference type="PROSITE" id="PS01079">
    <property type="entry name" value="MOCF_BIOSYNTHESIS_2"/>
    <property type="match status" value="1"/>
</dbReference>
<keyword evidence="4 5" id="KW-0501">Molybdenum cofactor biosynthesis</keyword>
<comment type="caution">
    <text evidence="7">The sequence shown here is derived from an EMBL/GenBank/DDBJ whole genome shotgun (WGS) entry which is preliminary data.</text>
</comment>
<evidence type="ECO:0000256" key="1">
    <source>
        <dbReference type="ARBA" id="ARBA00005046"/>
    </source>
</evidence>
<dbReference type="CDD" id="cd00886">
    <property type="entry name" value="MogA_MoaB"/>
    <property type="match status" value="1"/>
</dbReference>
<dbReference type="PANTHER" id="PTHR10192:SF5">
    <property type="entry name" value="GEPHYRIN"/>
    <property type="match status" value="1"/>
</dbReference>
<gene>
    <name evidence="7" type="ORF">ATC70_010309</name>
</gene>
<dbReference type="GO" id="GO:0005829">
    <property type="term" value="C:cytosol"/>
    <property type="evidence" value="ECO:0007669"/>
    <property type="project" value="TreeGrafter"/>
</dbReference>
<dbReference type="Gene3D" id="2.170.190.11">
    <property type="entry name" value="Molybdopterin biosynthesis moea protein, domain 3"/>
    <property type="match status" value="1"/>
</dbReference>
<evidence type="ECO:0000256" key="2">
    <source>
        <dbReference type="ARBA" id="ARBA00007589"/>
    </source>
</evidence>
<dbReference type="InterPro" id="IPR008284">
    <property type="entry name" value="MoCF_biosynth_CS"/>
</dbReference>
<keyword evidence="5" id="KW-0500">Molybdenum</keyword>
<dbReference type="FunFam" id="2.170.190.11:FF:000001">
    <property type="entry name" value="Molybdopterin molybdenumtransferase"/>
    <property type="match status" value="1"/>
</dbReference>
<dbReference type="GO" id="GO:0005524">
    <property type="term" value="F:ATP binding"/>
    <property type="evidence" value="ECO:0007669"/>
    <property type="project" value="UniProtKB-UniRule"/>
</dbReference>
<dbReference type="NCBIfam" id="NF045515">
    <property type="entry name" value="Glp_gephyrin"/>
    <property type="match status" value="1"/>
</dbReference>
<dbReference type="Pfam" id="PF00994">
    <property type="entry name" value="MoCF_biosynth"/>
    <property type="match status" value="2"/>
</dbReference>
<dbReference type="SUPFAM" id="SSF63867">
    <property type="entry name" value="MoeA C-terminal domain-like"/>
    <property type="match status" value="1"/>
</dbReference>
<keyword evidence="8" id="KW-1185">Reference proteome</keyword>
<dbReference type="Gene3D" id="3.40.980.10">
    <property type="entry name" value="MoaB/Mog-like domain"/>
    <property type="match status" value="2"/>
</dbReference>
<dbReference type="InterPro" id="IPR005111">
    <property type="entry name" value="MoeA_C_domain_IV"/>
</dbReference>
<comment type="similarity">
    <text evidence="3">In the C-terminal section; belongs to the MoeA family.</text>
</comment>
<dbReference type="FunFam" id="3.40.980.10:FF:000001">
    <property type="entry name" value="Molybdopterin molybdenumtransferase"/>
    <property type="match status" value="1"/>
</dbReference>
<comment type="catalytic activity">
    <reaction evidence="5">
        <text>adenylyl-molybdopterin + molybdate = Mo-molybdopterin + AMP + H(+)</text>
        <dbReference type="Rhea" id="RHEA:35047"/>
        <dbReference type="ChEBI" id="CHEBI:15378"/>
        <dbReference type="ChEBI" id="CHEBI:36264"/>
        <dbReference type="ChEBI" id="CHEBI:62727"/>
        <dbReference type="ChEBI" id="CHEBI:71302"/>
        <dbReference type="ChEBI" id="CHEBI:456215"/>
    </reaction>
</comment>
<comment type="pathway">
    <text evidence="1 5">Cofactor biosynthesis; molybdopterin biosynthesis.</text>
</comment>
<dbReference type="SUPFAM" id="SSF53218">
    <property type="entry name" value="Molybdenum cofactor biosynthesis proteins"/>
    <property type="match status" value="2"/>
</dbReference>
<dbReference type="GO" id="GO:0006777">
    <property type="term" value="P:Mo-molybdopterin cofactor biosynthetic process"/>
    <property type="evidence" value="ECO:0007669"/>
    <property type="project" value="UniProtKB-UniRule"/>
</dbReference>
<dbReference type="Pfam" id="PF03453">
    <property type="entry name" value="MoeA_N"/>
    <property type="match status" value="1"/>
</dbReference>
<sequence length="640" mass="68777">MNHAVSDTAAQDSTLDKSGPLLKQLFASDAKYAVKEHTIVPDQAQDITHIVTKWSDVLEINAIVLTGGTGFSERDITPEAIKPLLTKETTGITQLLLATSLAITPFAALSRPITGIRNKTLIITLPGSPKACKENMEAVFKVLPHALDLILGRSVVKETHTKMQQQPEQKMATTIASAGQHVCTHHHDQEGHPSQTGVSASLDTPVSRRARSSPYPLIPVEKAHRIVAQFSHPLNVVSVPVSQFLPGYVLAEDVKSLEPVPGYRASVVDGYAIHVEDGPGVYEIESISLAQTGSDQDQPKVLSKGKIARVATGGMVPEGANAVIMVEDTKLVESSPSGDEELKVEILVSARPGDNIREIGTDCAVGQIVGHRGQRIGAELGVLASVGVRHVKVFRKPRVGVLSSGNEVLDHIHTDQLKLGQIRDTNRITLLAAIQAAGFEAVDLGIVDDNVDDIVERLEEATAKVDVLLTTGGVSMGEADFMKPILEQKMDATVHFGRVMMKPGKPTTFATIPQGPKRPPKLVFALPGNPVSATVAFHLFVLPALRRMAGWVKPENVLVPVQIQDTIQLDPRPEFHRVQVSIGAQGNMIAESTGKQQSSRMLSMVEANGLLQLPMKTPELSQLTKGTTVPCILIGTLINH</sequence>
<dbReference type="CDD" id="cd00887">
    <property type="entry name" value="MoeA"/>
    <property type="match status" value="1"/>
</dbReference>
<dbReference type="Pfam" id="PF03454">
    <property type="entry name" value="MoeA_C"/>
    <property type="match status" value="1"/>
</dbReference>
<feature type="domain" description="MoaB/Mog" evidence="6">
    <location>
        <begin position="400"/>
        <end position="547"/>
    </location>
</feature>
<comment type="function">
    <text evidence="5">Catalyzes two steps in the biosynthesis of the molybdenum cofactor. In the first step, molybdopterin is adenylated. Subsequently, molybdate is inserted into adenylated molybdopterin and AMP is released.</text>
</comment>
<evidence type="ECO:0000259" key="6">
    <source>
        <dbReference type="SMART" id="SM00852"/>
    </source>
</evidence>
<keyword evidence="5" id="KW-0479">Metal-binding</keyword>
<keyword evidence="5" id="KW-0460">Magnesium</keyword>
<dbReference type="Proteomes" id="UP001304243">
    <property type="component" value="Unassembled WGS sequence"/>
</dbReference>
<dbReference type="InterPro" id="IPR036135">
    <property type="entry name" value="MoeA_linker/N_sf"/>
</dbReference>
<dbReference type="NCBIfam" id="TIGR00177">
    <property type="entry name" value="molyb_syn"/>
    <property type="match status" value="2"/>
</dbReference>